<dbReference type="InterPro" id="IPR011010">
    <property type="entry name" value="DNA_brk_join_enz"/>
</dbReference>
<dbReference type="PROSITE" id="PS51900">
    <property type="entry name" value="CB"/>
    <property type="match status" value="1"/>
</dbReference>
<keyword evidence="4" id="KW-0233">DNA recombination</keyword>
<gene>
    <name evidence="8" type="ORF">HELGO_WM22794</name>
</gene>
<dbReference type="InterPro" id="IPR013762">
    <property type="entry name" value="Integrase-like_cat_sf"/>
</dbReference>
<feature type="domain" description="Tyr recombinase" evidence="6">
    <location>
        <begin position="192"/>
        <end position="372"/>
    </location>
</feature>
<evidence type="ECO:0000256" key="4">
    <source>
        <dbReference type="ARBA" id="ARBA00023172"/>
    </source>
</evidence>
<dbReference type="GO" id="GO:0006310">
    <property type="term" value="P:DNA recombination"/>
    <property type="evidence" value="ECO:0007669"/>
    <property type="project" value="UniProtKB-KW"/>
</dbReference>
<dbReference type="PANTHER" id="PTHR30629:SF2">
    <property type="entry name" value="PROPHAGE INTEGRASE INTS-RELATED"/>
    <property type="match status" value="1"/>
</dbReference>
<accession>A0A6S6SYE1</accession>
<proteinExistence type="inferred from homology"/>
<evidence type="ECO:0000256" key="3">
    <source>
        <dbReference type="ARBA" id="ARBA00023125"/>
    </source>
</evidence>
<keyword evidence="2" id="KW-0229">DNA integration</keyword>
<comment type="similarity">
    <text evidence="1">Belongs to the 'phage' integrase family.</text>
</comment>
<evidence type="ECO:0000256" key="1">
    <source>
        <dbReference type="ARBA" id="ARBA00008857"/>
    </source>
</evidence>
<dbReference type="InterPro" id="IPR010998">
    <property type="entry name" value="Integrase_recombinase_N"/>
</dbReference>
<dbReference type="GO" id="GO:0003677">
    <property type="term" value="F:DNA binding"/>
    <property type="evidence" value="ECO:0007669"/>
    <property type="project" value="UniProtKB-UniRule"/>
</dbReference>
<evidence type="ECO:0000256" key="2">
    <source>
        <dbReference type="ARBA" id="ARBA00022908"/>
    </source>
</evidence>
<dbReference type="AlphaFoldDB" id="A0A6S6SYE1"/>
<dbReference type="EMBL" id="CACVAW010000056">
    <property type="protein sequence ID" value="CAA6813530.1"/>
    <property type="molecule type" value="Genomic_DNA"/>
</dbReference>
<dbReference type="Pfam" id="PF00589">
    <property type="entry name" value="Phage_integrase"/>
    <property type="match status" value="1"/>
</dbReference>
<dbReference type="PROSITE" id="PS51898">
    <property type="entry name" value="TYR_RECOMBINASE"/>
    <property type="match status" value="1"/>
</dbReference>
<dbReference type="PANTHER" id="PTHR30629">
    <property type="entry name" value="PROPHAGE INTEGRASE"/>
    <property type="match status" value="1"/>
</dbReference>
<dbReference type="InterPro" id="IPR044068">
    <property type="entry name" value="CB"/>
</dbReference>
<dbReference type="GO" id="GO:0015074">
    <property type="term" value="P:DNA integration"/>
    <property type="evidence" value="ECO:0007669"/>
    <property type="project" value="UniProtKB-KW"/>
</dbReference>
<organism evidence="8">
    <name type="scientific">uncultured Campylobacterales bacterium</name>
    <dbReference type="NCBI Taxonomy" id="352960"/>
    <lineage>
        <taxon>Bacteria</taxon>
        <taxon>Pseudomonadati</taxon>
        <taxon>Campylobacterota</taxon>
        <taxon>Epsilonproteobacteria</taxon>
        <taxon>Campylobacterales</taxon>
        <taxon>environmental samples</taxon>
    </lineage>
</organism>
<dbReference type="CDD" id="cd00796">
    <property type="entry name" value="INT_Rci_Hp1_C"/>
    <property type="match status" value="1"/>
</dbReference>
<dbReference type="SUPFAM" id="SSF56349">
    <property type="entry name" value="DNA breaking-rejoining enzymes"/>
    <property type="match status" value="1"/>
</dbReference>
<keyword evidence="3 5" id="KW-0238">DNA-binding</keyword>
<feature type="domain" description="Core-binding (CB)" evidence="7">
    <location>
        <begin position="89"/>
        <end position="170"/>
    </location>
</feature>
<dbReference type="Pfam" id="PF22022">
    <property type="entry name" value="Phage_int_M"/>
    <property type="match status" value="1"/>
</dbReference>
<dbReference type="InterPro" id="IPR002104">
    <property type="entry name" value="Integrase_catalytic"/>
</dbReference>
<name>A0A6S6SYE1_9BACT</name>
<sequence length="377" mass="43900">MKLKTLSKKKSTNENGIFYKEIINENNKVVDKVFIIRYRDNNKDKLVTVGKYSTGIRVAFCKQKRDEILNKIRLGEDIPIKHKNKEKNIVFDEVAKKYLENLILHSTENTIKDITSKYQKHIYPTLGNIEIEAITTRDLEDLQKEKSKTLSPQTVNQTIEMFSTIFNYGLKKEICKTLNPAINVKRFKINNTRERYLTTDEIKELYELLQDNKLLTLFVKIALCTGGRLETILHIQKKDIDLGTQAITLHDLKNKDSYKGFLTNDIIKIIKPLLKKLKSNHYIVSINGIKLTSRQLQSRLKPKLDKLFNKELDLRDAKNRVVIHTLRHTFASHLAINGTPIFTIQKLMNHKDIKQTTRYAKLSPDSGRDFVNNLYNE</sequence>
<evidence type="ECO:0000256" key="5">
    <source>
        <dbReference type="PROSITE-ProRule" id="PRU01248"/>
    </source>
</evidence>
<dbReference type="Gene3D" id="1.10.150.130">
    <property type="match status" value="1"/>
</dbReference>
<evidence type="ECO:0000313" key="8">
    <source>
        <dbReference type="EMBL" id="CAA6813530.1"/>
    </source>
</evidence>
<dbReference type="InterPro" id="IPR053876">
    <property type="entry name" value="Phage_int_M"/>
</dbReference>
<evidence type="ECO:0000259" key="7">
    <source>
        <dbReference type="PROSITE" id="PS51900"/>
    </source>
</evidence>
<reference evidence="8" key="1">
    <citation type="submission" date="2020-01" db="EMBL/GenBank/DDBJ databases">
        <authorList>
            <person name="Meier V. D."/>
            <person name="Meier V D."/>
        </authorList>
    </citation>
    <scope>NUCLEOTIDE SEQUENCE</scope>
    <source>
        <strain evidence="8">HLG_WM_MAG_12</strain>
    </source>
</reference>
<protein>
    <submittedName>
        <fullName evidence="8">Site-specific recombinase, phage integrase family</fullName>
    </submittedName>
</protein>
<dbReference type="InterPro" id="IPR050808">
    <property type="entry name" value="Phage_Integrase"/>
</dbReference>
<evidence type="ECO:0000259" key="6">
    <source>
        <dbReference type="PROSITE" id="PS51898"/>
    </source>
</evidence>
<dbReference type="Gene3D" id="1.10.443.10">
    <property type="entry name" value="Intergrase catalytic core"/>
    <property type="match status" value="1"/>
</dbReference>